<gene>
    <name evidence="2" type="ORF">SAMN05421807_115107</name>
</gene>
<feature type="signal peptide" evidence="1">
    <location>
        <begin position="1"/>
        <end position="31"/>
    </location>
</feature>
<dbReference type="AlphaFoldDB" id="A0A1M5WBS1"/>
<dbReference type="Proteomes" id="UP000184079">
    <property type="component" value="Unassembled WGS sequence"/>
</dbReference>
<protein>
    <submittedName>
        <fullName evidence="2">Uncharacterized protein</fullName>
    </submittedName>
</protein>
<keyword evidence="1" id="KW-0732">Signal</keyword>
<evidence type="ECO:0000313" key="3">
    <source>
        <dbReference type="Proteomes" id="UP000184079"/>
    </source>
</evidence>
<sequence>MKKLSQKLVFIILSLALVCANGFLNVKSTYAAESNNNLQQKFEETMDSVTEIENKEAKAKYRTLTTNLIKKNNLKINTSIIDHNNAKVYKTKNKEYTVYTAQIKSPNTKFHEISNLTVFYDKNNKIKDYLETQVKESSKGTFQISAFLNGKEVFNEITDDEFTTAEANSQNNTGVKPYGVNFGKIADCLGLSFSVAAGLGAVCGTVCVATAGTGCAICIGAYLGFDVSSVTACVVGGVV</sequence>
<organism evidence="2 3">
    <name type="scientific">Virgibacillus chiguensis</name>
    <dbReference type="NCBI Taxonomy" id="411959"/>
    <lineage>
        <taxon>Bacteria</taxon>
        <taxon>Bacillati</taxon>
        <taxon>Bacillota</taxon>
        <taxon>Bacilli</taxon>
        <taxon>Bacillales</taxon>
        <taxon>Bacillaceae</taxon>
        <taxon>Virgibacillus</taxon>
    </lineage>
</organism>
<proteinExistence type="predicted"/>
<accession>A0A1M5WBS1</accession>
<reference evidence="3" key="1">
    <citation type="submission" date="2016-11" db="EMBL/GenBank/DDBJ databases">
        <authorList>
            <person name="Varghese N."/>
            <person name="Submissions S."/>
        </authorList>
    </citation>
    <scope>NUCLEOTIDE SEQUENCE [LARGE SCALE GENOMIC DNA]</scope>
    <source>
        <strain evidence="3">CGMCC 1.6496</strain>
    </source>
</reference>
<dbReference type="EMBL" id="FQXD01000015">
    <property type="protein sequence ID" value="SHH84900.1"/>
    <property type="molecule type" value="Genomic_DNA"/>
</dbReference>
<name>A0A1M5WBS1_9BACI</name>
<keyword evidence="3" id="KW-1185">Reference proteome</keyword>
<dbReference type="RefSeq" id="WP_073011709.1">
    <property type="nucleotide sequence ID" value="NZ_FQXD01000015.1"/>
</dbReference>
<feature type="chain" id="PRO_5013359436" evidence="1">
    <location>
        <begin position="32"/>
        <end position="239"/>
    </location>
</feature>
<evidence type="ECO:0000313" key="2">
    <source>
        <dbReference type="EMBL" id="SHH84900.1"/>
    </source>
</evidence>
<evidence type="ECO:0000256" key="1">
    <source>
        <dbReference type="SAM" id="SignalP"/>
    </source>
</evidence>